<feature type="compositionally biased region" description="Polar residues" evidence="1">
    <location>
        <begin position="190"/>
        <end position="210"/>
    </location>
</feature>
<gene>
    <name evidence="2" type="ORF">SK128_004429</name>
</gene>
<reference evidence="2 3" key="1">
    <citation type="submission" date="2023-11" db="EMBL/GenBank/DDBJ databases">
        <title>Halocaridina rubra genome assembly.</title>
        <authorList>
            <person name="Smith C."/>
        </authorList>
    </citation>
    <scope>NUCLEOTIDE SEQUENCE [LARGE SCALE GENOMIC DNA]</scope>
    <source>
        <strain evidence="2">EP-1</strain>
        <tissue evidence="2">Whole</tissue>
    </source>
</reference>
<name>A0AAN8WV46_HALRR</name>
<feature type="region of interest" description="Disordered" evidence="1">
    <location>
        <begin position="633"/>
        <end position="683"/>
    </location>
</feature>
<proteinExistence type="predicted"/>
<comment type="caution">
    <text evidence="2">The sequence shown here is derived from an EMBL/GenBank/DDBJ whole genome shotgun (WGS) entry which is preliminary data.</text>
</comment>
<evidence type="ECO:0000313" key="2">
    <source>
        <dbReference type="EMBL" id="KAK7070946.1"/>
    </source>
</evidence>
<evidence type="ECO:0000313" key="3">
    <source>
        <dbReference type="Proteomes" id="UP001381693"/>
    </source>
</evidence>
<dbReference type="EMBL" id="JAXCGZ010015184">
    <property type="protein sequence ID" value="KAK7070946.1"/>
    <property type="molecule type" value="Genomic_DNA"/>
</dbReference>
<feature type="region of interest" description="Disordered" evidence="1">
    <location>
        <begin position="168"/>
        <end position="210"/>
    </location>
</feature>
<keyword evidence="3" id="KW-1185">Reference proteome</keyword>
<accession>A0AAN8WV46</accession>
<feature type="compositionally biased region" description="Polar residues" evidence="1">
    <location>
        <begin position="294"/>
        <end position="308"/>
    </location>
</feature>
<feature type="non-terminal residue" evidence="2">
    <location>
        <position position="1"/>
    </location>
</feature>
<feature type="compositionally biased region" description="Basic and acidic residues" evidence="1">
    <location>
        <begin position="639"/>
        <end position="655"/>
    </location>
</feature>
<dbReference type="AlphaFoldDB" id="A0AAN8WV46"/>
<organism evidence="2 3">
    <name type="scientific">Halocaridina rubra</name>
    <name type="common">Hawaiian red shrimp</name>
    <dbReference type="NCBI Taxonomy" id="373956"/>
    <lineage>
        <taxon>Eukaryota</taxon>
        <taxon>Metazoa</taxon>
        <taxon>Ecdysozoa</taxon>
        <taxon>Arthropoda</taxon>
        <taxon>Crustacea</taxon>
        <taxon>Multicrustacea</taxon>
        <taxon>Malacostraca</taxon>
        <taxon>Eumalacostraca</taxon>
        <taxon>Eucarida</taxon>
        <taxon>Decapoda</taxon>
        <taxon>Pleocyemata</taxon>
        <taxon>Caridea</taxon>
        <taxon>Atyoidea</taxon>
        <taxon>Atyidae</taxon>
        <taxon>Halocaridina</taxon>
    </lineage>
</organism>
<evidence type="ECO:0000256" key="1">
    <source>
        <dbReference type="SAM" id="MobiDB-lite"/>
    </source>
</evidence>
<feature type="compositionally biased region" description="Low complexity" evidence="1">
    <location>
        <begin position="168"/>
        <end position="181"/>
    </location>
</feature>
<protein>
    <submittedName>
        <fullName evidence="2">Uncharacterized protein</fullName>
    </submittedName>
</protein>
<feature type="region of interest" description="Disordered" evidence="1">
    <location>
        <begin position="235"/>
        <end position="277"/>
    </location>
</feature>
<sequence length="747" mass="80530">LLESAAAIQPVSKDNDIVLVTDEQGHQHVVTINDIVSSLGHLDEKTLTNLLLSPSSAPSSRSSLTNANFNLDVAESQAVQSIAPVVLGTQKVGQIGVERPTRHTGPASQIEDDDDVYVVQDENGEIRIVTINDIISSLAIHNDDSLNKLLFEDTPIPAVAPVILNQVPSTTPRPTTTSTSIPIPPVVTEKNATQNNTSKTPSPTVTTDFNGNIRVLAHPGSVTLDLKDSSWHTGELKVEEEEKETEPEQQKRPVVIDGSTIARDENGNIHITPDPSKPFTLDIQNIIALAEQAEGSNTANKPASNKNTKSQEKEDSDKKDKENVPKGYEILSYLAGVDEFLPAAILPDPIRSQSSNAQRAQGAVDPAGVNSFRTSLIQAIAQQNQLQHTTTPQPVQQPLLQRLVQPVVQPIVQAVSQPLEQSSTNSGIGATFSRVLSNLLGQAPAQTVTITQPQEASPQEEYVKLVVRQQAPNSQDTHFGEIAIPLPKPIHFQPTPSPVQSTEATATQISSRRDALSPLSSLSPAIRRNLIKQVANIPKFVPPKVASRRSLVTAPSGTDSGPVIRTDRNIANTHRNRIPISPPIKPYTANSNPIIRIVTPPPTTTTPKPIRSVSEILTGLPKTVVDSIRKQLQNARIGSSHESETPKPEVKKEEVTTPNPVPNEPLDRIYAHSPSYSGGSSGYGSSHGIGGYGSSHGTSGNPLFDLYFLADLTKVHKVGDTNLSFKSPIIGDPSYFVDTRPHYGHYR</sequence>
<dbReference type="Proteomes" id="UP001381693">
    <property type="component" value="Unassembled WGS sequence"/>
</dbReference>
<feature type="compositionally biased region" description="Basic and acidic residues" evidence="1">
    <location>
        <begin position="309"/>
        <end position="324"/>
    </location>
</feature>
<feature type="region of interest" description="Disordered" evidence="1">
    <location>
        <begin position="292"/>
        <end position="324"/>
    </location>
</feature>